<dbReference type="Pfam" id="PF06541">
    <property type="entry name" value="ABC_trans_CmpB"/>
    <property type="match status" value="1"/>
</dbReference>
<dbReference type="AlphaFoldDB" id="A0A3E2TVR6"/>
<dbReference type="Proteomes" id="UP000260782">
    <property type="component" value="Unassembled WGS sequence"/>
</dbReference>
<name>A0A3E2TVR6_9FIRM</name>
<dbReference type="InterPro" id="IPR010540">
    <property type="entry name" value="CmpB_TMEM229"/>
</dbReference>
<proteinExistence type="predicted"/>
<keyword evidence="1" id="KW-1133">Transmembrane helix</keyword>
<feature type="transmembrane region" description="Helical" evidence="1">
    <location>
        <begin position="76"/>
        <end position="99"/>
    </location>
</feature>
<keyword evidence="1" id="KW-0812">Transmembrane</keyword>
<sequence length="363" mass="39760">MVSFLTDTVVCGFSLYHILAYFLIYSCIGWCLEVIYAAATTGQLVNRGFLNGPVCPIYGFGMIIVLFALTPLQHSILLLYIGGVILPSALELVGGWALYKLYHTRWWDYSDFPFNIGGYICLEFCLLWGVGTLVVMRIVHPVVADLVDLIPPFVGVILMCFLYAVYAADVVATAIAASALADTLDTMEQLGDSIHAVSDAMTQLLGTTTLNADKKLDEGRLQFKLAAAEARDAAGKRPSARETMAAIRAKAAEASEAARRASEDARLNAAEAANAARLAAKGTAERAAELLQLEQLAAELQQRSEEMQAQLLRTPRIVGPRRMLRAYPKLRHGKKLRSLPILREMLHRAGQDDTAQNDNKETK</sequence>
<comment type="caution">
    <text evidence="2">The sequence shown here is derived from an EMBL/GenBank/DDBJ whole genome shotgun (WGS) entry which is preliminary data.</text>
</comment>
<keyword evidence="1" id="KW-0472">Membrane</keyword>
<feature type="transmembrane region" description="Helical" evidence="1">
    <location>
        <begin position="152"/>
        <end position="180"/>
    </location>
</feature>
<reference evidence="2 3" key="1">
    <citation type="submission" date="2018-08" db="EMBL/GenBank/DDBJ databases">
        <title>A genome reference for cultivated species of the human gut microbiota.</title>
        <authorList>
            <person name="Zou Y."/>
            <person name="Xue W."/>
            <person name="Luo G."/>
        </authorList>
    </citation>
    <scope>NUCLEOTIDE SEQUENCE [LARGE SCALE GENOMIC DNA]</scope>
    <source>
        <strain evidence="2 3">AF31-14AC</strain>
    </source>
</reference>
<evidence type="ECO:0000313" key="2">
    <source>
        <dbReference type="EMBL" id="RGB84640.1"/>
    </source>
</evidence>
<feature type="transmembrane region" description="Helical" evidence="1">
    <location>
        <begin position="48"/>
        <end position="70"/>
    </location>
</feature>
<gene>
    <name evidence="2" type="ORF">DWZ25_09750</name>
</gene>
<evidence type="ECO:0000256" key="1">
    <source>
        <dbReference type="SAM" id="Phobius"/>
    </source>
</evidence>
<accession>A0A3E2TVR6</accession>
<organism evidence="2 3">
    <name type="scientific">Faecalibacterium prausnitzii</name>
    <dbReference type="NCBI Taxonomy" id="853"/>
    <lineage>
        <taxon>Bacteria</taxon>
        <taxon>Bacillati</taxon>
        <taxon>Bacillota</taxon>
        <taxon>Clostridia</taxon>
        <taxon>Eubacteriales</taxon>
        <taxon>Oscillospiraceae</taxon>
        <taxon>Faecalibacterium</taxon>
    </lineage>
</organism>
<evidence type="ECO:0008006" key="4">
    <source>
        <dbReference type="Google" id="ProtNLM"/>
    </source>
</evidence>
<dbReference type="RefSeq" id="WP_117529889.1">
    <property type="nucleotide sequence ID" value="NZ_QVES01000010.1"/>
</dbReference>
<feature type="transmembrane region" description="Helical" evidence="1">
    <location>
        <begin position="15"/>
        <end position="36"/>
    </location>
</feature>
<protein>
    <recommendedName>
        <fullName evidence="4">ABC transporter permease</fullName>
    </recommendedName>
</protein>
<dbReference type="EMBL" id="QVES01000010">
    <property type="protein sequence ID" value="RGB84640.1"/>
    <property type="molecule type" value="Genomic_DNA"/>
</dbReference>
<evidence type="ECO:0000313" key="3">
    <source>
        <dbReference type="Proteomes" id="UP000260782"/>
    </source>
</evidence>
<feature type="transmembrane region" description="Helical" evidence="1">
    <location>
        <begin position="120"/>
        <end position="140"/>
    </location>
</feature>